<gene>
    <name evidence="5" type="ORF">BpHYR1_049175</name>
</gene>
<keyword evidence="4" id="KW-0175">Coiled coil</keyword>
<feature type="repeat" description="WD" evidence="3">
    <location>
        <begin position="330"/>
        <end position="361"/>
    </location>
</feature>
<evidence type="ECO:0000313" key="6">
    <source>
        <dbReference type="Proteomes" id="UP000276133"/>
    </source>
</evidence>
<dbReference type="PANTHER" id="PTHR19848">
    <property type="entry name" value="WD40 REPEAT PROTEIN"/>
    <property type="match status" value="1"/>
</dbReference>
<dbReference type="CDD" id="cd00200">
    <property type="entry name" value="WD40"/>
    <property type="match status" value="1"/>
</dbReference>
<dbReference type="Proteomes" id="UP000276133">
    <property type="component" value="Unassembled WGS sequence"/>
</dbReference>
<dbReference type="InterPro" id="IPR015943">
    <property type="entry name" value="WD40/YVTN_repeat-like_dom_sf"/>
</dbReference>
<dbReference type="PROSITE" id="PS50294">
    <property type="entry name" value="WD_REPEATS_REGION"/>
    <property type="match status" value="4"/>
</dbReference>
<sequence>MANFKHLINQLGKIHLCSKHLSRNSSHLTKILDQKKQEFNLELDKLEKRIVDLEEYRRKADFYIKKSFKKVCNDVNKRRDEMDKIIQDHYLKLMEKIAKDRDEKKARFNQQIEQIDAFQIHVNKIDENLDTGAKIELLKDNLGDVRSKGKLVETAIADLTREDFSFTFPTDLSMNRVFGQVAENKHKKISVEVNNIFRDSALSENLSHKGDIIDLKLIDDTKLLSASKDGTVKMWDIETKTCIRKFSAFNHINSIACICELNDGLLATGYFDKKIKLWNLEKGECEMNIIAHSDQITCLTLLKSGFMISGSSDCTLKKWNQKSGECLAVFQGHSNSINCIDETEDEKILSGSSDCQIRVWNQAAKCLRVLNGHQDFVLCIKVLKNGRIASGSKDKTIKIWNVETGINERTLTGHMEPISCLLPLKNDKLMSGSWDGTIKIWDLTSGNSIKTIKVHQDKINCIQVDSNENIFTCSSDKTIKLLNLYDFNK</sequence>
<dbReference type="Gene3D" id="2.130.10.10">
    <property type="entry name" value="YVTN repeat-like/Quinoprotein amine dehydrogenase"/>
    <property type="match status" value="3"/>
</dbReference>
<accession>A0A3M7S7X9</accession>
<dbReference type="OrthoDB" id="496at2759"/>
<organism evidence="5 6">
    <name type="scientific">Brachionus plicatilis</name>
    <name type="common">Marine rotifer</name>
    <name type="synonym">Brachionus muelleri</name>
    <dbReference type="NCBI Taxonomy" id="10195"/>
    <lineage>
        <taxon>Eukaryota</taxon>
        <taxon>Metazoa</taxon>
        <taxon>Spiralia</taxon>
        <taxon>Gnathifera</taxon>
        <taxon>Rotifera</taxon>
        <taxon>Eurotatoria</taxon>
        <taxon>Monogononta</taxon>
        <taxon>Pseudotrocha</taxon>
        <taxon>Ploima</taxon>
        <taxon>Brachionidae</taxon>
        <taxon>Brachionus</taxon>
    </lineage>
</organism>
<keyword evidence="1 3" id="KW-0853">WD repeat</keyword>
<proteinExistence type="predicted"/>
<dbReference type="SMART" id="SM00320">
    <property type="entry name" value="WD40"/>
    <property type="match status" value="7"/>
</dbReference>
<evidence type="ECO:0000256" key="1">
    <source>
        <dbReference type="ARBA" id="ARBA00022574"/>
    </source>
</evidence>
<reference evidence="5 6" key="1">
    <citation type="journal article" date="2018" name="Sci. Rep.">
        <title>Genomic signatures of local adaptation to the degree of environmental predictability in rotifers.</title>
        <authorList>
            <person name="Franch-Gras L."/>
            <person name="Hahn C."/>
            <person name="Garcia-Roger E.M."/>
            <person name="Carmona M.J."/>
            <person name="Serra M."/>
            <person name="Gomez A."/>
        </authorList>
    </citation>
    <scope>NUCLEOTIDE SEQUENCE [LARGE SCALE GENOMIC DNA]</scope>
    <source>
        <strain evidence="5">HYR1</strain>
    </source>
</reference>
<feature type="coiled-coil region" evidence="4">
    <location>
        <begin position="29"/>
        <end position="56"/>
    </location>
</feature>
<dbReference type="Pfam" id="PF00400">
    <property type="entry name" value="WD40"/>
    <property type="match status" value="7"/>
</dbReference>
<evidence type="ECO:0000313" key="5">
    <source>
        <dbReference type="EMBL" id="RNA31789.1"/>
    </source>
</evidence>
<dbReference type="PROSITE" id="PS50082">
    <property type="entry name" value="WD_REPEATS_2"/>
    <property type="match status" value="5"/>
</dbReference>
<name>A0A3M7S7X9_BRAPC</name>
<evidence type="ECO:0000256" key="4">
    <source>
        <dbReference type="SAM" id="Coils"/>
    </source>
</evidence>
<evidence type="ECO:0000256" key="2">
    <source>
        <dbReference type="ARBA" id="ARBA00022737"/>
    </source>
</evidence>
<dbReference type="InterPro" id="IPR020472">
    <property type="entry name" value="WD40_PAC1"/>
</dbReference>
<evidence type="ECO:0000256" key="3">
    <source>
        <dbReference type="PROSITE-ProRule" id="PRU00221"/>
    </source>
</evidence>
<dbReference type="InterPro" id="IPR019775">
    <property type="entry name" value="WD40_repeat_CS"/>
</dbReference>
<comment type="caution">
    <text evidence="5">The sequence shown here is derived from an EMBL/GenBank/DDBJ whole genome shotgun (WGS) entry which is preliminary data.</text>
</comment>
<feature type="repeat" description="WD" evidence="3">
    <location>
        <begin position="370"/>
        <end position="410"/>
    </location>
</feature>
<dbReference type="InterPro" id="IPR036322">
    <property type="entry name" value="WD40_repeat_dom_sf"/>
</dbReference>
<dbReference type="InterPro" id="IPR001680">
    <property type="entry name" value="WD40_rpt"/>
</dbReference>
<dbReference type="STRING" id="10195.A0A3M7S7X9"/>
<keyword evidence="2" id="KW-0677">Repeat</keyword>
<feature type="repeat" description="WD" evidence="3">
    <location>
        <begin position="411"/>
        <end position="451"/>
    </location>
</feature>
<dbReference type="EMBL" id="REGN01001894">
    <property type="protein sequence ID" value="RNA31789.1"/>
    <property type="molecule type" value="Genomic_DNA"/>
</dbReference>
<dbReference type="AlphaFoldDB" id="A0A3M7S7X9"/>
<dbReference type="PANTHER" id="PTHR19848:SF8">
    <property type="entry name" value="F-BOX AND WD REPEAT DOMAIN CONTAINING 7"/>
    <property type="match status" value="1"/>
</dbReference>
<dbReference type="PROSITE" id="PS00678">
    <property type="entry name" value="WD_REPEATS_1"/>
    <property type="match status" value="3"/>
</dbReference>
<dbReference type="SUPFAM" id="SSF50978">
    <property type="entry name" value="WD40 repeat-like"/>
    <property type="match status" value="1"/>
</dbReference>
<keyword evidence="6" id="KW-1185">Reference proteome</keyword>
<protein>
    <submittedName>
        <fullName evidence="5">F-box WD repeat-containing 7</fullName>
    </submittedName>
</protein>
<feature type="repeat" description="WD" evidence="3">
    <location>
        <begin position="289"/>
        <end position="329"/>
    </location>
</feature>
<feature type="repeat" description="WD" evidence="3">
    <location>
        <begin position="205"/>
        <end position="245"/>
    </location>
</feature>
<dbReference type="PRINTS" id="PR00320">
    <property type="entry name" value="GPROTEINBRPT"/>
</dbReference>